<sequence>MDKDVHCVSLSSDILLNRRPNTAVGKVSHLNSKPSIKGKWLCLPYTVLPVVNFQDIFVKPIFYMPCEMDSKIISSLLYLWKYKPFYRENFKNIKMLSQY</sequence>
<accession>A0A9D3X1G9</accession>
<evidence type="ECO:0000313" key="2">
    <source>
        <dbReference type="Proteomes" id="UP000827986"/>
    </source>
</evidence>
<organism evidence="1 2">
    <name type="scientific">Mauremys mutica</name>
    <name type="common">yellowpond turtle</name>
    <dbReference type="NCBI Taxonomy" id="74926"/>
    <lineage>
        <taxon>Eukaryota</taxon>
        <taxon>Metazoa</taxon>
        <taxon>Chordata</taxon>
        <taxon>Craniata</taxon>
        <taxon>Vertebrata</taxon>
        <taxon>Euteleostomi</taxon>
        <taxon>Archelosauria</taxon>
        <taxon>Testudinata</taxon>
        <taxon>Testudines</taxon>
        <taxon>Cryptodira</taxon>
        <taxon>Durocryptodira</taxon>
        <taxon>Testudinoidea</taxon>
        <taxon>Geoemydidae</taxon>
        <taxon>Geoemydinae</taxon>
        <taxon>Mauremys</taxon>
    </lineage>
</organism>
<evidence type="ECO:0000313" key="1">
    <source>
        <dbReference type="EMBL" id="KAH1171907.1"/>
    </source>
</evidence>
<name>A0A9D3X1G9_9SAUR</name>
<dbReference type="AlphaFoldDB" id="A0A9D3X1G9"/>
<keyword evidence="2" id="KW-1185">Reference proteome</keyword>
<protein>
    <submittedName>
        <fullName evidence="1">Uncharacterized protein</fullName>
    </submittedName>
</protein>
<reference evidence="1" key="1">
    <citation type="submission" date="2021-09" db="EMBL/GenBank/DDBJ databases">
        <title>The genome of Mauremys mutica provides insights into the evolution of semi-aquatic lifestyle.</title>
        <authorList>
            <person name="Gong S."/>
            <person name="Gao Y."/>
        </authorList>
    </citation>
    <scope>NUCLEOTIDE SEQUENCE</scope>
    <source>
        <strain evidence="1">MM-2020</strain>
        <tissue evidence="1">Muscle</tissue>
    </source>
</reference>
<dbReference type="EMBL" id="JAHDVG010000483">
    <property type="protein sequence ID" value="KAH1171907.1"/>
    <property type="molecule type" value="Genomic_DNA"/>
</dbReference>
<gene>
    <name evidence="1" type="ORF">KIL84_007525</name>
</gene>
<dbReference type="Proteomes" id="UP000827986">
    <property type="component" value="Unassembled WGS sequence"/>
</dbReference>
<comment type="caution">
    <text evidence="1">The sequence shown here is derived from an EMBL/GenBank/DDBJ whole genome shotgun (WGS) entry which is preliminary data.</text>
</comment>
<proteinExistence type="predicted"/>